<name>T1HET3_RHOPR</name>
<evidence type="ECO:0000313" key="1">
    <source>
        <dbReference type="EnsemblMetazoa" id="RPRC002555-PA"/>
    </source>
</evidence>
<protein>
    <submittedName>
        <fullName evidence="1">Uncharacterized protein</fullName>
    </submittedName>
</protein>
<evidence type="ECO:0000313" key="2">
    <source>
        <dbReference type="Proteomes" id="UP000015103"/>
    </source>
</evidence>
<dbReference type="Proteomes" id="UP000015103">
    <property type="component" value="Unassembled WGS sequence"/>
</dbReference>
<sequence>MSRKGKYDDYYVARYSPGTRIGHWQEEYLISLELHKSIATQLRKNQTFYQENFRKLRKEVESITITASRPRVYNGDLIYILNPHVEIPIDDSNEERAPPGITLSLIYTPEVYELTGQVIPGISLGGTTHPIPTLRNTFRI</sequence>
<dbReference type="InParanoid" id="T1HET3"/>
<dbReference type="EnsemblMetazoa" id="RPRC002555-RA">
    <property type="protein sequence ID" value="RPRC002555-PA"/>
    <property type="gene ID" value="RPRC002555"/>
</dbReference>
<dbReference type="HOGENOM" id="CLU_1840176_0_0_1"/>
<proteinExistence type="predicted"/>
<organism evidence="1 2">
    <name type="scientific">Rhodnius prolixus</name>
    <name type="common">Triatomid bug</name>
    <dbReference type="NCBI Taxonomy" id="13249"/>
    <lineage>
        <taxon>Eukaryota</taxon>
        <taxon>Metazoa</taxon>
        <taxon>Ecdysozoa</taxon>
        <taxon>Arthropoda</taxon>
        <taxon>Hexapoda</taxon>
        <taxon>Insecta</taxon>
        <taxon>Pterygota</taxon>
        <taxon>Neoptera</taxon>
        <taxon>Paraneoptera</taxon>
        <taxon>Hemiptera</taxon>
        <taxon>Heteroptera</taxon>
        <taxon>Panheteroptera</taxon>
        <taxon>Cimicomorpha</taxon>
        <taxon>Reduviidae</taxon>
        <taxon>Triatominae</taxon>
        <taxon>Rhodnius</taxon>
    </lineage>
</organism>
<dbReference type="AlphaFoldDB" id="T1HET3"/>
<dbReference type="EMBL" id="ACPB03019587">
    <property type="status" value="NOT_ANNOTATED_CDS"/>
    <property type="molecule type" value="Genomic_DNA"/>
</dbReference>
<dbReference type="VEuPathDB" id="VectorBase:RPRC002555"/>
<accession>T1HET3</accession>
<reference evidence="1" key="1">
    <citation type="submission" date="2015-05" db="UniProtKB">
        <authorList>
            <consortium name="EnsemblMetazoa"/>
        </authorList>
    </citation>
    <scope>IDENTIFICATION</scope>
</reference>
<dbReference type="EMBL" id="ACPB03019586">
    <property type="status" value="NOT_ANNOTATED_CDS"/>
    <property type="molecule type" value="Genomic_DNA"/>
</dbReference>
<keyword evidence="2" id="KW-1185">Reference proteome</keyword>